<reference evidence="2 3" key="1">
    <citation type="submission" date="2020-11" db="EMBL/GenBank/DDBJ databases">
        <authorList>
            <person name="Kim M.K."/>
        </authorList>
    </citation>
    <scope>NUCLEOTIDE SEQUENCE [LARGE SCALE GENOMIC DNA]</scope>
    <source>
        <strain evidence="2 3">BT439</strain>
    </source>
</reference>
<sequence>MKKLWWTLLVLALAPLAAAVEGCAEKYTCNVDSSLALFDVEGLSLTAQQRGQPVAAGESVVAADLRLVLEPQVRYYSQNKGPGTWLPAAVACPPAPMPGYKGTREILDSLVVRCVYAYDASHPAGAVANDLLLQEANSQLLPAVPPRDTQPDLYPLGLRLRQAPAQPGQQQFVVRFRLTNGEFYTARTPVFTLR</sequence>
<organism evidence="2 3">
    <name type="scientific">Hymenobacter properus</name>
    <dbReference type="NCBI Taxonomy" id="2791026"/>
    <lineage>
        <taxon>Bacteria</taxon>
        <taxon>Pseudomonadati</taxon>
        <taxon>Bacteroidota</taxon>
        <taxon>Cytophagia</taxon>
        <taxon>Cytophagales</taxon>
        <taxon>Hymenobacteraceae</taxon>
        <taxon>Hymenobacter</taxon>
    </lineage>
</organism>
<dbReference type="EMBL" id="JADQDP010000002">
    <property type="protein sequence ID" value="MBF9142258.1"/>
    <property type="molecule type" value="Genomic_DNA"/>
</dbReference>
<feature type="chain" id="PRO_5036975807" description="DUF5034 domain-containing protein" evidence="1">
    <location>
        <begin position="20"/>
        <end position="194"/>
    </location>
</feature>
<name>A0A931FJT6_9BACT</name>
<proteinExistence type="predicted"/>
<accession>A0A931FJT6</accession>
<protein>
    <recommendedName>
        <fullName evidence="4">DUF5034 domain-containing protein</fullName>
    </recommendedName>
</protein>
<keyword evidence="3" id="KW-1185">Reference proteome</keyword>
<dbReference type="AlphaFoldDB" id="A0A931FJT6"/>
<dbReference type="Proteomes" id="UP000645610">
    <property type="component" value="Unassembled WGS sequence"/>
</dbReference>
<evidence type="ECO:0008006" key="4">
    <source>
        <dbReference type="Google" id="ProtNLM"/>
    </source>
</evidence>
<dbReference type="RefSeq" id="WP_196286575.1">
    <property type="nucleotide sequence ID" value="NZ_JADQDP010000002.1"/>
</dbReference>
<feature type="signal peptide" evidence="1">
    <location>
        <begin position="1"/>
        <end position="19"/>
    </location>
</feature>
<comment type="caution">
    <text evidence="2">The sequence shown here is derived from an EMBL/GenBank/DDBJ whole genome shotgun (WGS) entry which is preliminary data.</text>
</comment>
<evidence type="ECO:0000313" key="2">
    <source>
        <dbReference type="EMBL" id="MBF9142258.1"/>
    </source>
</evidence>
<gene>
    <name evidence="2" type="ORF">I2I01_11465</name>
</gene>
<keyword evidence="1" id="KW-0732">Signal</keyword>
<evidence type="ECO:0000313" key="3">
    <source>
        <dbReference type="Proteomes" id="UP000645610"/>
    </source>
</evidence>
<evidence type="ECO:0000256" key="1">
    <source>
        <dbReference type="SAM" id="SignalP"/>
    </source>
</evidence>